<feature type="region of interest" description="Disordered" evidence="2">
    <location>
        <begin position="86"/>
        <end position="131"/>
    </location>
</feature>
<protein>
    <recommendedName>
        <fullName evidence="5">M96 mating-specific protein family</fullName>
    </recommendedName>
</protein>
<gene>
    <name evidence="3" type="ORF">Poli38472_004972</name>
</gene>
<dbReference type="PANTHER" id="PTHR35796:SF3">
    <property type="entry name" value="BHLH DOMAIN-CONTAINING PROTEIN"/>
    <property type="match status" value="1"/>
</dbReference>
<reference evidence="3" key="1">
    <citation type="submission" date="2019-03" db="EMBL/GenBank/DDBJ databases">
        <title>Long read genome sequence of the mycoparasitic Pythium oligandrum ATCC 38472 isolated from sugarbeet rhizosphere.</title>
        <authorList>
            <person name="Gaulin E."/>
        </authorList>
    </citation>
    <scope>NUCLEOTIDE SEQUENCE</scope>
    <source>
        <strain evidence="3">ATCC 38472_TT</strain>
    </source>
</reference>
<dbReference type="EMBL" id="SPLM01000109">
    <property type="protein sequence ID" value="TMW59903.1"/>
    <property type="molecule type" value="Genomic_DNA"/>
</dbReference>
<keyword evidence="4" id="KW-1185">Reference proteome</keyword>
<accession>A0A8K1CC22</accession>
<feature type="compositionally biased region" description="Low complexity" evidence="2">
    <location>
        <begin position="106"/>
        <end position="126"/>
    </location>
</feature>
<evidence type="ECO:0008006" key="5">
    <source>
        <dbReference type="Google" id="ProtNLM"/>
    </source>
</evidence>
<organism evidence="3 4">
    <name type="scientific">Pythium oligandrum</name>
    <name type="common">Mycoparasitic fungus</name>
    <dbReference type="NCBI Taxonomy" id="41045"/>
    <lineage>
        <taxon>Eukaryota</taxon>
        <taxon>Sar</taxon>
        <taxon>Stramenopiles</taxon>
        <taxon>Oomycota</taxon>
        <taxon>Peronosporomycetes</taxon>
        <taxon>Pythiales</taxon>
        <taxon>Pythiaceae</taxon>
        <taxon>Pythium</taxon>
    </lineage>
</organism>
<evidence type="ECO:0000313" key="4">
    <source>
        <dbReference type="Proteomes" id="UP000794436"/>
    </source>
</evidence>
<dbReference type="AlphaFoldDB" id="A0A8K1CC22"/>
<comment type="caution">
    <text evidence="3">The sequence shown here is derived from an EMBL/GenBank/DDBJ whole genome shotgun (WGS) entry which is preliminary data.</text>
</comment>
<name>A0A8K1CC22_PYTOL</name>
<keyword evidence="1" id="KW-0175">Coiled coil</keyword>
<feature type="compositionally biased region" description="Basic residues" evidence="2">
    <location>
        <begin position="55"/>
        <end position="64"/>
    </location>
</feature>
<evidence type="ECO:0000256" key="2">
    <source>
        <dbReference type="SAM" id="MobiDB-lite"/>
    </source>
</evidence>
<evidence type="ECO:0000313" key="3">
    <source>
        <dbReference type="EMBL" id="TMW59903.1"/>
    </source>
</evidence>
<dbReference type="Proteomes" id="UP000794436">
    <property type="component" value="Unassembled WGS sequence"/>
</dbReference>
<feature type="coiled-coil region" evidence="1">
    <location>
        <begin position="140"/>
        <end position="181"/>
    </location>
</feature>
<sequence length="442" mass="49998">MAFLDNEDSSLEAALAFLEEYDDGDELFTEEMASVSEEKAGATSGSGDAAETSNKPRRKRVRKRQKDEIVYLRSRVRELEERLQHLQKGVSNRTSGDEDDGPIPESPASTLSTSSSTAPSTDGSATVDESRIAKPSAQLISVWEKVAARQNEQRQQAELENAKLKEMLEEQIRVARSLEKVLYKRTSAELLNPNGPKAKRMKWLRESNSENDAALMQDLLREIDEQYQLVDSVFGDSRFTGRGAQFRDIQVCMDEDAEEMYIEVLDSKILPFELTATAAAFWQHMTRGESVMNKTYYRETKEITNDTVARSFAIEMKAGPMRGDFRGKQCLRRYVEEDRTILVWNMLAEPMQLSGQSMGGLLLRQRAWIELTRSTSDPAQATQLRSRYVMSPDVYADEVPGQERKVGAITDFVLHSVHGTLNSSHQMIENILIQSMLAKEKE</sequence>
<dbReference type="PANTHER" id="PTHR35796">
    <property type="entry name" value="HYPOTHETICAL CYTOSOLIC PROTEIN"/>
    <property type="match status" value="1"/>
</dbReference>
<proteinExistence type="predicted"/>
<feature type="region of interest" description="Disordered" evidence="2">
    <location>
        <begin position="27"/>
        <end position="66"/>
    </location>
</feature>
<dbReference type="OrthoDB" id="77763at2759"/>
<evidence type="ECO:0000256" key="1">
    <source>
        <dbReference type="SAM" id="Coils"/>
    </source>
</evidence>